<dbReference type="GO" id="GO:0006508">
    <property type="term" value="P:proteolysis"/>
    <property type="evidence" value="ECO:0007669"/>
    <property type="project" value="UniProtKB-KW"/>
</dbReference>
<dbReference type="InterPro" id="IPR046449">
    <property type="entry name" value="DEGP_PDZ_sf"/>
</dbReference>
<evidence type="ECO:0000256" key="3">
    <source>
        <dbReference type="ARBA" id="ARBA00022825"/>
    </source>
</evidence>
<protein>
    <submittedName>
        <fullName evidence="5">(rape) hypothetical protein</fullName>
    </submittedName>
</protein>
<evidence type="ECO:0000256" key="1">
    <source>
        <dbReference type="ARBA" id="ARBA00022670"/>
    </source>
</evidence>
<evidence type="ECO:0000256" key="2">
    <source>
        <dbReference type="ARBA" id="ARBA00022801"/>
    </source>
</evidence>
<reference evidence="5" key="1">
    <citation type="submission" date="2021-01" db="EMBL/GenBank/DDBJ databases">
        <authorList>
            <consortium name="Genoscope - CEA"/>
            <person name="William W."/>
        </authorList>
    </citation>
    <scope>NUCLEOTIDE SEQUENCE</scope>
</reference>
<dbReference type="InterPro" id="IPR036034">
    <property type="entry name" value="PDZ_sf"/>
</dbReference>
<dbReference type="EMBL" id="HG994365">
    <property type="protein sequence ID" value="CAF2078404.1"/>
    <property type="molecule type" value="Genomic_DNA"/>
</dbReference>
<gene>
    <name evidence="5" type="ORF">DARMORV10_C01P47750.1</name>
</gene>
<evidence type="ECO:0000313" key="5">
    <source>
        <dbReference type="EMBL" id="CAF2078404.1"/>
    </source>
</evidence>
<keyword evidence="2" id="KW-0378">Hydrolase</keyword>
<organism evidence="5">
    <name type="scientific">Brassica napus</name>
    <name type="common">Rape</name>
    <dbReference type="NCBI Taxonomy" id="3708"/>
    <lineage>
        <taxon>Eukaryota</taxon>
        <taxon>Viridiplantae</taxon>
        <taxon>Streptophyta</taxon>
        <taxon>Embryophyta</taxon>
        <taxon>Tracheophyta</taxon>
        <taxon>Spermatophyta</taxon>
        <taxon>Magnoliopsida</taxon>
        <taxon>eudicotyledons</taxon>
        <taxon>Gunneridae</taxon>
        <taxon>Pentapetalae</taxon>
        <taxon>rosids</taxon>
        <taxon>malvids</taxon>
        <taxon>Brassicales</taxon>
        <taxon>Brassicaceae</taxon>
        <taxon>Brassiceae</taxon>
        <taxon>Brassica</taxon>
    </lineage>
</organism>
<dbReference type="InterPro" id="IPR041517">
    <property type="entry name" value="DEGP_PDZ"/>
</dbReference>
<dbReference type="Gene3D" id="3.20.190.20">
    <property type="match status" value="1"/>
</dbReference>
<dbReference type="PANTHER" id="PTHR45980">
    <property type="match status" value="1"/>
</dbReference>
<dbReference type="SUPFAM" id="SSF50156">
    <property type="entry name" value="PDZ domain-like"/>
    <property type="match status" value="1"/>
</dbReference>
<feature type="domain" description="Protease Do-like PDZ" evidence="4">
    <location>
        <begin position="114"/>
        <end position="255"/>
    </location>
</feature>
<dbReference type="PANTHER" id="PTHR45980:SF7">
    <property type="entry name" value="PROTEASE DO-LIKE 11, MITOCHONDRIAL-RELATED"/>
    <property type="match status" value="1"/>
</dbReference>
<keyword evidence="3" id="KW-0720">Serine protease</keyword>
<evidence type="ECO:0000259" key="4">
    <source>
        <dbReference type="Pfam" id="PF17815"/>
    </source>
</evidence>
<dbReference type="AlphaFoldDB" id="A0A816S209"/>
<dbReference type="GO" id="GO:0008236">
    <property type="term" value="F:serine-type peptidase activity"/>
    <property type="evidence" value="ECO:0007669"/>
    <property type="project" value="UniProtKB-KW"/>
</dbReference>
<dbReference type="Proteomes" id="UP001295469">
    <property type="component" value="Chromosome C01"/>
</dbReference>
<accession>A0A816S209</accession>
<dbReference type="Pfam" id="PF17815">
    <property type="entry name" value="PDZ_3"/>
    <property type="match status" value="1"/>
</dbReference>
<keyword evidence="1" id="KW-0645">Protease</keyword>
<sequence length="261" mass="29643">MHFLSSSFEESDQHSGFGWLGLTCKYMFKGSVSDSGISVESISSLSGAHKIIETSDILLAIDNIPIGDDGTVLLRNERVDFRHLVSVKKPYENILIKLLREGEVRECNVTLKPVQKHYIPPSYYIFGGFVFVPFTHAYIDDAEIHEDCTDHFLYKTESMVKELDTGEQLVMISVVYDNHDVNQDFRRLEALMVHKVNGVEVKNLKHLIELVEGSCTEHLRLDLQDGEVAVLHYESAKEATVGILKRYNIFFSKSENLRGSD</sequence>
<dbReference type="Gene3D" id="2.30.42.10">
    <property type="match status" value="1"/>
</dbReference>
<name>A0A816S209_BRANA</name>
<proteinExistence type="predicted"/>